<keyword evidence="2" id="KW-1185">Reference proteome</keyword>
<name>A0A809RJG1_9PROT</name>
<evidence type="ECO:0000313" key="1">
    <source>
        <dbReference type="EMBL" id="BBP01635.1"/>
    </source>
</evidence>
<dbReference type="KEGG" id="sniv:SFSGTM_23430"/>
<reference evidence="2" key="1">
    <citation type="submission" date="2019-11" db="EMBL/GenBank/DDBJ databases">
        <title>Isolation and characterization of a novel species in the genus Sulfuriferula.</title>
        <authorList>
            <person name="Mochizuki J."/>
            <person name="Kojima H."/>
            <person name="Fukui M."/>
        </authorList>
    </citation>
    <scope>NUCLEOTIDE SEQUENCE [LARGE SCALE GENOMIC DNA]</scope>
    <source>
        <strain evidence="2">SGTM</strain>
    </source>
</reference>
<sequence length="81" mass="9016">MAQAFSQQVDLSDFIGMHPESGQAVDSLPYEFRDANGCILQQGHTNESGDTQRVMTEKQEQIVLYVGTGDWKLAMDGKHDL</sequence>
<proteinExistence type="predicted"/>
<protein>
    <submittedName>
        <fullName evidence="1">Uncharacterized protein</fullName>
    </submittedName>
</protein>
<evidence type="ECO:0000313" key="2">
    <source>
        <dbReference type="Proteomes" id="UP000463939"/>
    </source>
</evidence>
<accession>A0A809RJG1</accession>
<dbReference type="EMBL" id="AP021881">
    <property type="protein sequence ID" value="BBP01635.1"/>
    <property type="molecule type" value="Genomic_DNA"/>
</dbReference>
<gene>
    <name evidence="1" type="ORF">SFSGTM_23430</name>
</gene>
<dbReference type="Proteomes" id="UP000463939">
    <property type="component" value="Chromosome"/>
</dbReference>
<organism evidence="1 2">
    <name type="scientific">Sulfuriferula nivalis</name>
    <dbReference type="NCBI Taxonomy" id="2675298"/>
    <lineage>
        <taxon>Bacteria</taxon>
        <taxon>Pseudomonadati</taxon>
        <taxon>Pseudomonadota</taxon>
        <taxon>Betaproteobacteria</taxon>
        <taxon>Nitrosomonadales</taxon>
        <taxon>Sulfuricellaceae</taxon>
        <taxon>Sulfuriferula</taxon>
    </lineage>
</organism>
<dbReference type="AlphaFoldDB" id="A0A809RJG1"/>